<evidence type="ECO:0000313" key="6">
    <source>
        <dbReference type="Proteomes" id="UP000053831"/>
    </source>
</evidence>
<comment type="similarity">
    <text evidence="1">Belongs to the peptidase A1 family.</text>
</comment>
<evidence type="ECO:0000313" key="5">
    <source>
        <dbReference type="EMBL" id="KOS19150.1"/>
    </source>
</evidence>
<dbReference type="PROSITE" id="PS51767">
    <property type="entry name" value="PEPTIDASE_A1"/>
    <property type="match status" value="1"/>
</dbReference>
<dbReference type="PANTHER" id="PTHR47966:SF47">
    <property type="entry name" value="ENDOPEPTIDASE, PUTATIVE (AFU_ORTHOLOGUE AFUA_3G01220)-RELATED"/>
    <property type="match status" value="1"/>
</dbReference>
<accession>A0A0M8N3E2</accession>
<feature type="signal peptide" evidence="3">
    <location>
        <begin position="1"/>
        <end position="20"/>
    </location>
</feature>
<evidence type="ECO:0000256" key="3">
    <source>
        <dbReference type="SAM" id="SignalP"/>
    </source>
</evidence>
<protein>
    <submittedName>
        <fullName evidence="5">Putative aspartic-type endopeptidase</fullName>
    </submittedName>
</protein>
<dbReference type="PRINTS" id="PR00792">
    <property type="entry name" value="PEPSIN"/>
</dbReference>
<evidence type="ECO:0000256" key="1">
    <source>
        <dbReference type="ARBA" id="ARBA00007447"/>
    </source>
</evidence>
<feature type="chain" id="PRO_5005818891" evidence="3">
    <location>
        <begin position="21"/>
        <end position="453"/>
    </location>
</feature>
<keyword evidence="6" id="KW-1185">Reference proteome</keyword>
<dbReference type="AlphaFoldDB" id="A0A0M8N3E2"/>
<keyword evidence="3" id="KW-0732">Signal</keyword>
<dbReference type="Pfam" id="PF00026">
    <property type="entry name" value="Asp"/>
    <property type="match status" value="1"/>
</dbReference>
<dbReference type="CDD" id="cd05471">
    <property type="entry name" value="pepsin_like"/>
    <property type="match status" value="1"/>
</dbReference>
<evidence type="ECO:0000259" key="4">
    <source>
        <dbReference type="PROSITE" id="PS51767"/>
    </source>
</evidence>
<dbReference type="SUPFAM" id="SSF50630">
    <property type="entry name" value="Acid proteases"/>
    <property type="match status" value="1"/>
</dbReference>
<feature type="active site" evidence="2">
    <location>
        <position position="126"/>
    </location>
</feature>
<feature type="domain" description="Peptidase A1" evidence="4">
    <location>
        <begin position="110"/>
        <end position="449"/>
    </location>
</feature>
<comment type="caution">
    <text evidence="5">The sequence shown here is derived from an EMBL/GenBank/DDBJ whole genome shotgun (WGS) entry which is preliminary data.</text>
</comment>
<dbReference type="InterPro" id="IPR001461">
    <property type="entry name" value="Aspartic_peptidase_A1"/>
</dbReference>
<dbReference type="OrthoDB" id="15189at2759"/>
<reference evidence="5 6" key="1">
    <citation type="submission" date="2015-07" db="EMBL/GenBank/DDBJ databases">
        <title>The genome of the fungus Escovopsis weberi, a specialized disease agent of ant agriculture.</title>
        <authorList>
            <person name="de Man T.J."/>
            <person name="Stajich J.E."/>
            <person name="Kubicek C.P."/>
            <person name="Chenthamara K."/>
            <person name="Atanasova L."/>
            <person name="Druzhinina I.S."/>
            <person name="Birnbaum S."/>
            <person name="Barribeau S.M."/>
            <person name="Teiling C."/>
            <person name="Suen G."/>
            <person name="Currie C."/>
            <person name="Gerardo N.M."/>
        </authorList>
    </citation>
    <scope>NUCLEOTIDE SEQUENCE [LARGE SCALE GENOMIC DNA]</scope>
</reference>
<organism evidence="5 6">
    <name type="scientific">Escovopsis weberi</name>
    <dbReference type="NCBI Taxonomy" id="150374"/>
    <lineage>
        <taxon>Eukaryota</taxon>
        <taxon>Fungi</taxon>
        <taxon>Dikarya</taxon>
        <taxon>Ascomycota</taxon>
        <taxon>Pezizomycotina</taxon>
        <taxon>Sordariomycetes</taxon>
        <taxon>Hypocreomycetidae</taxon>
        <taxon>Hypocreales</taxon>
        <taxon>Hypocreaceae</taxon>
        <taxon>Escovopsis</taxon>
    </lineage>
</organism>
<gene>
    <name evidence="5" type="ORF">ESCO_001033</name>
</gene>
<name>A0A0M8N3E2_ESCWE</name>
<dbReference type="InterPro" id="IPR033121">
    <property type="entry name" value="PEPTIDASE_A1"/>
</dbReference>
<dbReference type="EMBL" id="LGSR01000020">
    <property type="protein sequence ID" value="KOS19150.1"/>
    <property type="molecule type" value="Genomic_DNA"/>
</dbReference>
<dbReference type="Gene3D" id="2.40.70.10">
    <property type="entry name" value="Acid Proteases"/>
    <property type="match status" value="2"/>
</dbReference>
<dbReference type="InterPro" id="IPR034164">
    <property type="entry name" value="Pepsin-like_dom"/>
</dbReference>
<sequence length="453" mass="49190">MMRTLTWLVLVLSGLWAVSGVNVPQIRKHGQDWDLSRSMNGLRFERAKASRVPSRDVPTARFSRLRATRGLVGRRHTSTSALSRVQRNAPGTVRQSFQNISAVGEASTQYAVQCSWDGAPVWLLLDTGSADTWAAKSEFRCSDGTGAQHGQSACGFGRPYVDGFSHGEVPDVHFSLRYGSGEYVSGPMGLSDVSCGGASVTRQQVGLANSTYWHGNNVTVGILGLAYGSITSAYYGETGREAPWNAMTYTPFLTRAISQGGMKPVFSVGLSRNGTDGVLAWGGLPMVDWGVGAYASTELIIANLIGQEETSWKYSFYTIVPDGVRWDHTTDTTKYPYIIDTGTTMMYLPPPLAEAIAMAFQPRAVYLYQWGTYFAPCDTVAPRFAVIIGGVEFWINPADLVYRELVDPLTGYCAVGIASGGAGPYILGDVFLQNVLAVFDVGAAEMRFYARDE</sequence>
<dbReference type="InterPro" id="IPR021109">
    <property type="entry name" value="Peptidase_aspartic_dom_sf"/>
</dbReference>
<dbReference type="GO" id="GO:0000324">
    <property type="term" value="C:fungal-type vacuole"/>
    <property type="evidence" value="ECO:0007669"/>
    <property type="project" value="TreeGrafter"/>
</dbReference>
<evidence type="ECO:0000256" key="2">
    <source>
        <dbReference type="PIRSR" id="PIRSR601461-1"/>
    </source>
</evidence>
<dbReference type="GO" id="GO:0004190">
    <property type="term" value="F:aspartic-type endopeptidase activity"/>
    <property type="evidence" value="ECO:0007669"/>
    <property type="project" value="InterPro"/>
</dbReference>
<dbReference type="GO" id="GO:0006508">
    <property type="term" value="P:proteolysis"/>
    <property type="evidence" value="ECO:0007669"/>
    <property type="project" value="InterPro"/>
</dbReference>
<feature type="active site" evidence="2">
    <location>
        <position position="340"/>
    </location>
</feature>
<dbReference type="STRING" id="150374.A0A0M8N3E2"/>
<dbReference type="PANTHER" id="PTHR47966">
    <property type="entry name" value="BETA-SITE APP-CLEAVING ENZYME, ISOFORM A-RELATED"/>
    <property type="match status" value="1"/>
</dbReference>
<proteinExistence type="inferred from homology"/>
<dbReference type="Proteomes" id="UP000053831">
    <property type="component" value="Unassembled WGS sequence"/>
</dbReference>